<dbReference type="PROSITE" id="PS50850">
    <property type="entry name" value="MFS"/>
    <property type="match status" value="1"/>
</dbReference>
<feature type="transmembrane region" description="Helical" evidence="7">
    <location>
        <begin position="156"/>
        <end position="179"/>
    </location>
</feature>
<evidence type="ECO:0000256" key="1">
    <source>
        <dbReference type="ARBA" id="ARBA00004651"/>
    </source>
</evidence>
<dbReference type="InterPro" id="IPR050171">
    <property type="entry name" value="MFS_Transporters"/>
</dbReference>
<keyword evidence="6 7" id="KW-0472">Membrane</keyword>
<evidence type="ECO:0000256" key="3">
    <source>
        <dbReference type="ARBA" id="ARBA00022475"/>
    </source>
</evidence>
<feature type="transmembrane region" description="Helical" evidence="7">
    <location>
        <begin position="98"/>
        <end position="116"/>
    </location>
</feature>
<name>A0A9X2XNV6_9BACT</name>
<evidence type="ECO:0000256" key="5">
    <source>
        <dbReference type="ARBA" id="ARBA00022989"/>
    </source>
</evidence>
<feature type="transmembrane region" description="Helical" evidence="7">
    <location>
        <begin position="264"/>
        <end position="282"/>
    </location>
</feature>
<evidence type="ECO:0000256" key="6">
    <source>
        <dbReference type="ARBA" id="ARBA00023136"/>
    </source>
</evidence>
<keyword evidence="4 7" id="KW-0812">Transmembrane</keyword>
<dbReference type="PROSITE" id="PS00216">
    <property type="entry name" value="SUGAR_TRANSPORT_1"/>
    <property type="match status" value="1"/>
</dbReference>
<proteinExistence type="predicted"/>
<feature type="domain" description="Major facilitator superfamily (MFS) profile" evidence="8">
    <location>
        <begin position="29"/>
        <end position="406"/>
    </location>
</feature>
<dbReference type="GO" id="GO:0005886">
    <property type="term" value="C:plasma membrane"/>
    <property type="evidence" value="ECO:0007669"/>
    <property type="project" value="UniProtKB-SubCell"/>
</dbReference>
<feature type="transmembrane region" description="Helical" evidence="7">
    <location>
        <begin position="122"/>
        <end position="144"/>
    </location>
</feature>
<dbReference type="InterPro" id="IPR020846">
    <property type="entry name" value="MFS_dom"/>
</dbReference>
<comment type="caution">
    <text evidence="9">The sequence shown here is derived from an EMBL/GenBank/DDBJ whole genome shotgun (WGS) entry which is preliminary data.</text>
</comment>
<evidence type="ECO:0000313" key="9">
    <source>
        <dbReference type="EMBL" id="MCU7549748.1"/>
    </source>
</evidence>
<keyword evidence="10" id="KW-1185">Reference proteome</keyword>
<dbReference type="InterPro" id="IPR036259">
    <property type="entry name" value="MFS_trans_sf"/>
</dbReference>
<dbReference type="Gene3D" id="1.20.1250.20">
    <property type="entry name" value="MFS general substrate transporter like domains"/>
    <property type="match status" value="1"/>
</dbReference>
<keyword evidence="3" id="KW-1003">Cell membrane</keyword>
<feature type="transmembrane region" description="Helical" evidence="7">
    <location>
        <begin position="225"/>
        <end position="244"/>
    </location>
</feature>
<protein>
    <submittedName>
        <fullName evidence="9">MFS transporter</fullName>
    </submittedName>
</protein>
<dbReference type="PANTHER" id="PTHR23517:SF3">
    <property type="entry name" value="INTEGRAL MEMBRANE TRANSPORT PROTEIN"/>
    <property type="match status" value="1"/>
</dbReference>
<feature type="transmembrane region" description="Helical" evidence="7">
    <location>
        <begin position="30"/>
        <end position="51"/>
    </location>
</feature>
<dbReference type="CDD" id="cd17473">
    <property type="entry name" value="MFS_arabinose_efflux_permease_like"/>
    <property type="match status" value="1"/>
</dbReference>
<dbReference type="RefSeq" id="WP_279297187.1">
    <property type="nucleotide sequence ID" value="NZ_JAOTIF010000007.1"/>
</dbReference>
<dbReference type="Proteomes" id="UP001155483">
    <property type="component" value="Unassembled WGS sequence"/>
</dbReference>
<evidence type="ECO:0000256" key="2">
    <source>
        <dbReference type="ARBA" id="ARBA00022448"/>
    </source>
</evidence>
<feature type="transmembrane region" description="Helical" evidence="7">
    <location>
        <begin position="66"/>
        <end position="86"/>
    </location>
</feature>
<keyword evidence="5 7" id="KW-1133">Transmembrane helix</keyword>
<gene>
    <name evidence="9" type="ORF">OCK74_11520</name>
</gene>
<dbReference type="EMBL" id="JAOTIF010000007">
    <property type="protein sequence ID" value="MCU7549748.1"/>
    <property type="molecule type" value="Genomic_DNA"/>
</dbReference>
<feature type="transmembrane region" description="Helical" evidence="7">
    <location>
        <begin position="185"/>
        <end position="204"/>
    </location>
</feature>
<evidence type="ECO:0000313" key="10">
    <source>
        <dbReference type="Proteomes" id="UP001155483"/>
    </source>
</evidence>
<feature type="transmembrane region" description="Helical" evidence="7">
    <location>
        <begin position="316"/>
        <end position="340"/>
    </location>
</feature>
<reference evidence="9" key="1">
    <citation type="submission" date="2022-09" db="EMBL/GenBank/DDBJ databases">
        <authorList>
            <person name="Yuan C."/>
            <person name="Ke Z."/>
        </authorList>
    </citation>
    <scope>NUCLEOTIDE SEQUENCE</scope>
    <source>
        <strain evidence="9">LB-8</strain>
    </source>
</reference>
<dbReference type="InterPro" id="IPR005829">
    <property type="entry name" value="Sugar_transporter_CS"/>
</dbReference>
<sequence length="413" mass="45638">MKGTAVINMNQTAYINRPVSVQRKAGAGQAWTLIFAMFLPIMAIIGLAPALPTLMVHFNYIPNHQVLVPMLLTAPGLCIAILSPFAGRLSDLFGRRRLILIAMFIYGIGGVIPFFLENFWAVMVGRVLLGIAEAFVLTIGNALLADYFAEHERPKWLSVQGVVGPVLATVIIYGSGFLAGKGWQWPFIVYALAFPIFIAGWFYLWEPEQNKEKEQAPVNMEAFPWRTISWICLVTLVSSVIYYVYIIHFSLVLTANGITNESKIGMITAIASIAVPLGAYLFKQISGRSIFFLLLLIYALMGIGYIGMSIVHHEKWIVATAWIQQVAVGLTVPTLVAWALKSLPSEHRGLGMGFWAASFFIGQFVNPLVVGYINYLTGGILTTVMVVGIICLLLAVLVWLPKFYWQNKGAKSL</sequence>
<evidence type="ECO:0000256" key="7">
    <source>
        <dbReference type="SAM" id="Phobius"/>
    </source>
</evidence>
<organism evidence="9 10">
    <name type="scientific">Paraflavisolibacter caeni</name>
    <dbReference type="NCBI Taxonomy" id="2982496"/>
    <lineage>
        <taxon>Bacteria</taxon>
        <taxon>Pseudomonadati</taxon>
        <taxon>Bacteroidota</taxon>
        <taxon>Chitinophagia</taxon>
        <taxon>Chitinophagales</taxon>
        <taxon>Chitinophagaceae</taxon>
        <taxon>Paraflavisolibacter</taxon>
    </lineage>
</organism>
<dbReference type="Pfam" id="PF07690">
    <property type="entry name" value="MFS_1"/>
    <property type="match status" value="1"/>
</dbReference>
<evidence type="ECO:0000256" key="4">
    <source>
        <dbReference type="ARBA" id="ARBA00022692"/>
    </source>
</evidence>
<reference evidence="9" key="2">
    <citation type="submission" date="2023-04" db="EMBL/GenBank/DDBJ databases">
        <title>Paracnuella aquatica gen. nov., sp. nov., a member of the family Chitinophagaceae isolated from a hot spring.</title>
        <authorList>
            <person name="Wang C."/>
        </authorList>
    </citation>
    <scope>NUCLEOTIDE SEQUENCE</scope>
    <source>
        <strain evidence="9">LB-8</strain>
    </source>
</reference>
<feature type="transmembrane region" description="Helical" evidence="7">
    <location>
        <begin position="352"/>
        <end position="373"/>
    </location>
</feature>
<dbReference type="GO" id="GO:0022857">
    <property type="term" value="F:transmembrane transporter activity"/>
    <property type="evidence" value="ECO:0007669"/>
    <property type="project" value="InterPro"/>
</dbReference>
<dbReference type="AlphaFoldDB" id="A0A9X2XNV6"/>
<keyword evidence="2" id="KW-0813">Transport</keyword>
<comment type="subcellular location">
    <subcellularLocation>
        <location evidence="1">Cell membrane</location>
        <topology evidence="1">Multi-pass membrane protein</topology>
    </subcellularLocation>
</comment>
<dbReference type="InterPro" id="IPR011701">
    <property type="entry name" value="MFS"/>
</dbReference>
<accession>A0A9X2XNV6</accession>
<feature type="transmembrane region" description="Helical" evidence="7">
    <location>
        <begin position="379"/>
        <end position="400"/>
    </location>
</feature>
<feature type="transmembrane region" description="Helical" evidence="7">
    <location>
        <begin position="289"/>
        <end position="310"/>
    </location>
</feature>
<dbReference type="SUPFAM" id="SSF103473">
    <property type="entry name" value="MFS general substrate transporter"/>
    <property type="match status" value="1"/>
</dbReference>
<evidence type="ECO:0000259" key="8">
    <source>
        <dbReference type="PROSITE" id="PS50850"/>
    </source>
</evidence>
<dbReference type="PANTHER" id="PTHR23517">
    <property type="entry name" value="RESISTANCE PROTEIN MDTM, PUTATIVE-RELATED-RELATED"/>
    <property type="match status" value="1"/>
</dbReference>